<sequence>MGMSMGMQGAMWAQMEWLARQGRAGCAGRQQASCLLRSFKEMPPSAFHVSGILFPIFIFLFISLLTVLISSSSSSSSSSGFCIWGCVFFSLFDLFSSGVPLKRLEVFVSRSGVSSVSPSF</sequence>
<gene>
    <name evidence="2" type="ORF">CITCOLO1_LOCUS3463</name>
</gene>
<keyword evidence="1" id="KW-0472">Membrane</keyword>
<protein>
    <submittedName>
        <fullName evidence="2">Uncharacterized protein</fullName>
    </submittedName>
</protein>
<organism evidence="2 3">
    <name type="scientific">Citrullus colocynthis</name>
    <name type="common">colocynth</name>
    <dbReference type="NCBI Taxonomy" id="252529"/>
    <lineage>
        <taxon>Eukaryota</taxon>
        <taxon>Viridiplantae</taxon>
        <taxon>Streptophyta</taxon>
        <taxon>Embryophyta</taxon>
        <taxon>Tracheophyta</taxon>
        <taxon>Spermatophyta</taxon>
        <taxon>Magnoliopsida</taxon>
        <taxon>eudicotyledons</taxon>
        <taxon>Gunneridae</taxon>
        <taxon>Pentapetalae</taxon>
        <taxon>rosids</taxon>
        <taxon>fabids</taxon>
        <taxon>Cucurbitales</taxon>
        <taxon>Cucurbitaceae</taxon>
        <taxon>Benincaseae</taxon>
        <taxon>Citrullus</taxon>
    </lineage>
</organism>
<feature type="transmembrane region" description="Helical" evidence="1">
    <location>
        <begin position="81"/>
        <end position="101"/>
    </location>
</feature>
<evidence type="ECO:0000313" key="3">
    <source>
        <dbReference type="Proteomes" id="UP001642487"/>
    </source>
</evidence>
<evidence type="ECO:0000256" key="1">
    <source>
        <dbReference type="SAM" id="Phobius"/>
    </source>
</evidence>
<name>A0ABP0XYK9_9ROSI</name>
<evidence type="ECO:0000313" key="2">
    <source>
        <dbReference type="EMBL" id="CAK9311795.1"/>
    </source>
</evidence>
<keyword evidence="1" id="KW-1133">Transmembrane helix</keyword>
<feature type="transmembrane region" description="Helical" evidence="1">
    <location>
        <begin position="46"/>
        <end position="69"/>
    </location>
</feature>
<reference evidence="2 3" key="1">
    <citation type="submission" date="2024-03" db="EMBL/GenBank/DDBJ databases">
        <authorList>
            <person name="Gkanogiannis A."/>
            <person name="Becerra Lopez-Lavalle L."/>
        </authorList>
    </citation>
    <scope>NUCLEOTIDE SEQUENCE [LARGE SCALE GENOMIC DNA]</scope>
</reference>
<keyword evidence="3" id="KW-1185">Reference proteome</keyword>
<accession>A0ABP0XYK9</accession>
<proteinExistence type="predicted"/>
<dbReference type="EMBL" id="OZ021744">
    <property type="protein sequence ID" value="CAK9311795.1"/>
    <property type="molecule type" value="Genomic_DNA"/>
</dbReference>
<dbReference type="Proteomes" id="UP001642487">
    <property type="component" value="Chromosome 10"/>
</dbReference>
<keyword evidence="1" id="KW-0812">Transmembrane</keyword>